<dbReference type="AlphaFoldDB" id="A0AAP0HID7"/>
<dbReference type="Proteomes" id="UP001419268">
    <property type="component" value="Unassembled WGS sequence"/>
</dbReference>
<feature type="region of interest" description="Disordered" evidence="1">
    <location>
        <begin position="1"/>
        <end position="154"/>
    </location>
</feature>
<proteinExistence type="predicted"/>
<gene>
    <name evidence="2" type="ORF">Scep_028720</name>
</gene>
<dbReference type="EMBL" id="JBBNAG010000012">
    <property type="protein sequence ID" value="KAK9089638.1"/>
    <property type="molecule type" value="Genomic_DNA"/>
</dbReference>
<accession>A0AAP0HID7</accession>
<protein>
    <submittedName>
        <fullName evidence="2">Uncharacterized protein</fullName>
    </submittedName>
</protein>
<organism evidence="2 3">
    <name type="scientific">Stephania cephalantha</name>
    <dbReference type="NCBI Taxonomy" id="152367"/>
    <lineage>
        <taxon>Eukaryota</taxon>
        <taxon>Viridiplantae</taxon>
        <taxon>Streptophyta</taxon>
        <taxon>Embryophyta</taxon>
        <taxon>Tracheophyta</taxon>
        <taxon>Spermatophyta</taxon>
        <taxon>Magnoliopsida</taxon>
        <taxon>Ranunculales</taxon>
        <taxon>Menispermaceae</taxon>
        <taxon>Menispermoideae</taxon>
        <taxon>Cissampelideae</taxon>
        <taxon>Stephania</taxon>
    </lineage>
</organism>
<keyword evidence="3" id="KW-1185">Reference proteome</keyword>
<reference evidence="2 3" key="1">
    <citation type="submission" date="2024-01" db="EMBL/GenBank/DDBJ databases">
        <title>Genome assemblies of Stephania.</title>
        <authorList>
            <person name="Yang L."/>
        </authorList>
    </citation>
    <scope>NUCLEOTIDE SEQUENCE [LARGE SCALE GENOMIC DNA]</scope>
    <source>
        <strain evidence="2">JXDWG</strain>
        <tissue evidence="2">Leaf</tissue>
    </source>
</reference>
<feature type="compositionally biased region" description="Gly residues" evidence="1">
    <location>
        <begin position="60"/>
        <end position="72"/>
    </location>
</feature>
<comment type="caution">
    <text evidence="2">The sequence shown here is derived from an EMBL/GenBank/DDBJ whole genome shotgun (WGS) entry which is preliminary data.</text>
</comment>
<sequence>MIASCHLTRSGMASWPSGMAAEQRPPPPGAAAKQWPARAGGKQQSRAGARLWCSEEGEEAGGQGLCGGGWGETGKRGREGGGGWVGREGRGERGGGRWRGAGARLSGQRARASRRDGGEGRGLGGGGERREEREGEGEGEGGQNVTRGYVLCKT</sequence>
<evidence type="ECO:0000313" key="2">
    <source>
        <dbReference type="EMBL" id="KAK9089638.1"/>
    </source>
</evidence>
<evidence type="ECO:0000256" key="1">
    <source>
        <dbReference type="SAM" id="MobiDB-lite"/>
    </source>
</evidence>
<name>A0AAP0HID7_9MAGN</name>
<evidence type="ECO:0000313" key="3">
    <source>
        <dbReference type="Proteomes" id="UP001419268"/>
    </source>
</evidence>